<keyword evidence="1" id="KW-0347">Helicase</keyword>
<reference evidence="4" key="1">
    <citation type="submission" date="2023-04" db="EMBL/GenBank/DDBJ databases">
        <authorList>
            <person name="Vijverberg K."/>
            <person name="Xiong W."/>
            <person name="Schranz E."/>
        </authorList>
    </citation>
    <scope>NUCLEOTIDE SEQUENCE</scope>
</reference>
<dbReference type="GO" id="GO:0006310">
    <property type="term" value="P:DNA recombination"/>
    <property type="evidence" value="ECO:0007669"/>
    <property type="project" value="UniProtKB-KW"/>
</dbReference>
<keyword evidence="1" id="KW-0227">DNA damage</keyword>
<keyword evidence="1" id="KW-0547">Nucleotide-binding</keyword>
<sequence length="864" mass="99083">MSSSRKKRCASELFLASSGSSSSTIPKRTRLRAFSSSDFVRPLPTYDDSGDCSFVYQFCGALFWHGERVIRSSIVSRPCYTHCCKSSTIVLPSPLTPPPVLRTLYDVHAFRLNIRAYNNMFAMTSFGDTENEASNRLYAFNKPSKPPLDEELDSYVVCLFNDVLDQRYGPPTPSTLGCVVFGDDFVTNKYDVILYAHSGNPQRISKLHPSYMALQYPLLFPYGEGGWSPHLKLVAELGNDGRKLTVNMYYSYKIHARDGVYSFILNASGLFQGDVDSRSIWKCVLLPPSFVGGPCYMYNDYQDALSICREYGNPQYFITFTCNVNWPEIRRYMIRHSQMDAHSRVGIISRVFHIKFKALINFLKEDKKFGAVTAHLHTIEFQNRGLPHYHTLLWVCNLDKIREAADIDKFISAEIPDPVSEPLLYQTIKTSMIHGPCGLLNIKCPCMKDGKCSKRYRKPFSDSTVIDKQGYAHCRRNTLARHTLQNAIEIDNGYIVPYNKHLCNRFNAHINVEYCGWNMMIKYLFNSLLLGWFENNKWDKGGLDLTYGACPSKYVWNKRVKRWKLRERITLHAIGQIAFVHPSDGELFYIRMLLFHQKVCKSNEDVSTVYNRLHPNFRSAFDALDLIGDDKEWLLAFTQLVLLEVEKVLRSCTPSKSVTEFNLSLPSDHVETFFQNRLRLDETSYDREELSNQHIIMVSRLNSEQLNIYNVFVSAINDGNQVMFFIYRHGGTGKTFLWTTLLSYFRSIGKIALAVAASDHSLRDILDCDSKVFGGMSELLGGDFRQTLLVSPQSNRWQNVALTLPKLYLWSCFTMYKLKYNIRLLNDDIPFTLDFSVSTFASWLLKVGYGDLGYPDVSDTTDAR</sequence>
<dbReference type="Proteomes" id="UP001177003">
    <property type="component" value="Chromosome 5"/>
</dbReference>
<gene>
    <name evidence="4" type="ORF">LSALG_LOCUS27046</name>
</gene>
<dbReference type="GO" id="GO:0005524">
    <property type="term" value="F:ATP binding"/>
    <property type="evidence" value="ECO:0007669"/>
    <property type="project" value="UniProtKB-KW"/>
</dbReference>
<evidence type="ECO:0000259" key="2">
    <source>
        <dbReference type="Pfam" id="PF05970"/>
    </source>
</evidence>
<evidence type="ECO:0000256" key="1">
    <source>
        <dbReference type="RuleBase" id="RU363044"/>
    </source>
</evidence>
<evidence type="ECO:0000313" key="5">
    <source>
        <dbReference type="Proteomes" id="UP001177003"/>
    </source>
</evidence>
<comment type="catalytic activity">
    <reaction evidence="1">
        <text>ATP + H2O = ADP + phosphate + H(+)</text>
        <dbReference type="Rhea" id="RHEA:13065"/>
        <dbReference type="ChEBI" id="CHEBI:15377"/>
        <dbReference type="ChEBI" id="CHEBI:15378"/>
        <dbReference type="ChEBI" id="CHEBI:30616"/>
        <dbReference type="ChEBI" id="CHEBI:43474"/>
        <dbReference type="ChEBI" id="CHEBI:456216"/>
        <dbReference type="EC" id="5.6.2.3"/>
    </reaction>
</comment>
<dbReference type="PANTHER" id="PTHR10492">
    <property type="match status" value="1"/>
</dbReference>
<keyword evidence="1" id="KW-0067">ATP-binding</keyword>
<dbReference type="EC" id="5.6.2.3" evidence="1"/>
<dbReference type="GO" id="GO:0006281">
    <property type="term" value="P:DNA repair"/>
    <property type="evidence" value="ECO:0007669"/>
    <property type="project" value="UniProtKB-KW"/>
</dbReference>
<dbReference type="Gene3D" id="3.40.50.300">
    <property type="entry name" value="P-loop containing nucleotide triphosphate hydrolases"/>
    <property type="match status" value="1"/>
</dbReference>
<feature type="domain" description="DNA helicase Pif1-like DEAD-box helicase" evidence="2">
    <location>
        <begin position="759"/>
        <end position="852"/>
    </location>
</feature>
<dbReference type="EMBL" id="OX465081">
    <property type="protein sequence ID" value="CAI9287698.1"/>
    <property type="molecule type" value="Genomic_DNA"/>
</dbReference>
<dbReference type="AlphaFoldDB" id="A0AA36E9L4"/>
<evidence type="ECO:0000313" key="4">
    <source>
        <dbReference type="EMBL" id="CAI9287698.1"/>
    </source>
</evidence>
<keyword evidence="1" id="KW-0234">DNA repair</keyword>
<comment type="similarity">
    <text evidence="1">Belongs to the helicase family.</text>
</comment>
<feature type="domain" description="DNA helicase Pif1-like DEAD-box helicase" evidence="2">
    <location>
        <begin position="701"/>
        <end position="758"/>
    </location>
</feature>
<protein>
    <recommendedName>
        <fullName evidence="1">ATP-dependent DNA helicase</fullName>
        <ecNumber evidence="1">5.6.2.3</ecNumber>
    </recommendedName>
</protein>
<name>A0AA36E9L4_LACSI</name>
<dbReference type="GO" id="GO:0000723">
    <property type="term" value="P:telomere maintenance"/>
    <property type="evidence" value="ECO:0007669"/>
    <property type="project" value="InterPro"/>
</dbReference>
<dbReference type="InterPro" id="IPR025476">
    <property type="entry name" value="Helitron_helicase-like"/>
</dbReference>
<keyword evidence="1" id="KW-0233">DNA recombination</keyword>
<dbReference type="Pfam" id="PF14214">
    <property type="entry name" value="Helitron_like_N"/>
    <property type="match status" value="1"/>
</dbReference>
<dbReference type="InterPro" id="IPR027417">
    <property type="entry name" value="P-loop_NTPase"/>
</dbReference>
<proteinExistence type="inferred from homology"/>
<organism evidence="4 5">
    <name type="scientific">Lactuca saligna</name>
    <name type="common">Willowleaf lettuce</name>
    <dbReference type="NCBI Taxonomy" id="75948"/>
    <lineage>
        <taxon>Eukaryota</taxon>
        <taxon>Viridiplantae</taxon>
        <taxon>Streptophyta</taxon>
        <taxon>Embryophyta</taxon>
        <taxon>Tracheophyta</taxon>
        <taxon>Spermatophyta</taxon>
        <taxon>Magnoliopsida</taxon>
        <taxon>eudicotyledons</taxon>
        <taxon>Gunneridae</taxon>
        <taxon>Pentapetalae</taxon>
        <taxon>asterids</taxon>
        <taxon>campanulids</taxon>
        <taxon>Asterales</taxon>
        <taxon>Asteraceae</taxon>
        <taxon>Cichorioideae</taxon>
        <taxon>Cichorieae</taxon>
        <taxon>Lactucinae</taxon>
        <taxon>Lactuca</taxon>
    </lineage>
</organism>
<feature type="domain" description="Helitron helicase-like" evidence="3">
    <location>
        <begin position="277"/>
        <end position="393"/>
    </location>
</feature>
<dbReference type="GO" id="GO:0016787">
    <property type="term" value="F:hydrolase activity"/>
    <property type="evidence" value="ECO:0007669"/>
    <property type="project" value="UniProtKB-KW"/>
</dbReference>
<dbReference type="PANTHER" id="PTHR10492:SF96">
    <property type="entry name" value="ATP-DEPENDENT DNA HELICASE"/>
    <property type="match status" value="1"/>
</dbReference>
<dbReference type="InterPro" id="IPR010285">
    <property type="entry name" value="DNA_helicase_pif1-like_DEAD"/>
</dbReference>
<keyword evidence="5" id="KW-1185">Reference proteome</keyword>
<keyword evidence="1" id="KW-0378">Hydrolase</keyword>
<accession>A0AA36E9L4</accession>
<dbReference type="Pfam" id="PF05970">
    <property type="entry name" value="PIF1"/>
    <property type="match status" value="2"/>
</dbReference>
<comment type="cofactor">
    <cofactor evidence="1">
        <name>Mg(2+)</name>
        <dbReference type="ChEBI" id="CHEBI:18420"/>
    </cofactor>
</comment>
<evidence type="ECO:0000259" key="3">
    <source>
        <dbReference type="Pfam" id="PF14214"/>
    </source>
</evidence>
<dbReference type="GO" id="GO:0043139">
    <property type="term" value="F:5'-3' DNA helicase activity"/>
    <property type="evidence" value="ECO:0007669"/>
    <property type="project" value="UniProtKB-EC"/>
</dbReference>